<evidence type="ECO:0000313" key="10">
    <source>
        <dbReference type="Proteomes" id="UP000001879"/>
    </source>
</evidence>
<keyword evidence="10" id="KW-1185">Reference proteome</keyword>
<dbReference type="EMBL" id="CP001932">
    <property type="protein sequence ID" value="ADD04101.2"/>
    <property type="molecule type" value="Genomic_DNA"/>
</dbReference>
<dbReference type="PROSITE" id="PS51476">
    <property type="entry name" value="PROTEASOME_BETA_2"/>
    <property type="match status" value="1"/>
</dbReference>
<keyword evidence="5" id="KW-0888">Threonine protease</keyword>
<dbReference type="GO" id="GO:0051603">
    <property type="term" value="P:proteolysis involved in protein catabolic process"/>
    <property type="evidence" value="ECO:0007669"/>
    <property type="project" value="InterPro"/>
</dbReference>
<dbReference type="Proteomes" id="UP000001879">
    <property type="component" value="Chromosome"/>
</dbReference>
<name>D3SYJ0_NATMM</name>
<accession>D3SYJ0</accession>
<evidence type="ECO:0000256" key="8">
    <source>
        <dbReference type="PIRSR" id="PIRSR600243-1"/>
    </source>
</evidence>
<evidence type="ECO:0000256" key="1">
    <source>
        <dbReference type="ARBA" id="ARBA00001198"/>
    </source>
</evidence>
<keyword evidence="7 9" id="KW-0647">Proteasome</keyword>
<evidence type="ECO:0000256" key="2">
    <source>
        <dbReference type="ARBA" id="ARBA00012039"/>
    </source>
</evidence>
<dbReference type="SUPFAM" id="SSF56235">
    <property type="entry name" value="N-terminal nucleophile aminohydrolases (Ntn hydrolases)"/>
    <property type="match status" value="1"/>
</dbReference>
<evidence type="ECO:0000313" key="9">
    <source>
        <dbReference type="EMBL" id="ADD04101.2"/>
    </source>
</evidence>
<dbReference type="InterPro" id="IPR029055">
    <property type="entry name" value="Ntn_hydrolases_N"/>
</dbReference>
<proteinExistence type="predicted"/>
<organism evidence="9 10">
    <name type="scientific">Natrialba magadii (strain ATCC 43099 / DSM 3394 / CCM 3739 / CIP 104546 / IAM 13178 / JCM 8861 / NBRC 102185 / NCIMB 2190 / MS3)</name>
    <name type="common">Natronobacterium magadii</name>
    <dbReference type="NCBI Taxonomy" id="547559"/>
    <lineage>
        <taxon>Archaea</taxon>
        <taxon>Methanobacteriati</taxon>
        <taxon>Methanobacteriota</taxon>
        <taxon>Stenosarchaea group</taxon>
        <taxon>Halobacteria</taxon>
        <taxon>Halobacteriales</taxon>
        <taxon>Natrialbaceae</taxon>
        <taxon>Natrialba</taxon>
    </lineage>
</organism>
<dbReference type="Gene3D" id="3.60.20.10">
    <property type="entry name" value="Glutamine Phosphoribosylpyrophosphate, subunit 1, domain 1"/>
    <property type="match status" value="1"/>
</dbReference>
<dbReference type="GO" id="GO:0005737">
    <property type="term" value="C:cytoplasm"/>
    <property type="evidence" value="ECO:0007669"/>
    <property type="project" value="TreeGrafter"/>
</dbReference>
<keyword evidence="6 9" id="KW-0378">Hydrolase</keyword>
<comment type="catalytic activity">
    <reaction evidence="1">
        <text>Cleavage of peptide bonds with very broad specificity.</text>
        <dbReference type="EC" id="3.4.25.1"/>
    </reaction>
</comment>
<dbReference type="PANTHER" id="PTHR32194">
    <property type="entry name" value="METALLOPROTEASE TLDD"/>
    <property type="match status" value="1"/>
</dbReference>
<protein>
    <recommendedName>
        <fullName evidence="2">proteasome endopeptidase complex</fullName>
        <ecNumber evidence="2">3.4.25.1</ecNumber>
    </recommendedName>
</protein>
<dbReference type="Pfam" id="PF00227">
    <property type="entry name" value="Proteasome"/>
    <property type="match status" value="1"/>
</dbReference>
<dbReference type="InterPro" id="IPR001353">
    <property type="entry name" value="Proteasome_sua/b"/>
</dbReference>
<sequence>MPRRFERAPMDQTDSTEYIETGTTTVGLVGADGVVLAADTRASLGGRFVTNRTARKVVPVGDHTALTFAGSVGEAQTFVRQLRAERSRYEHATDRTPSVETTATVAGDLLRGGPYQHLELVLGGTFPEPAVYQVGPGGGVMDTPYAASGSGMQLAYGRLEDAYEPDHSVDTLRGLATTAIRNATERDTASGDGMTVATLTVDEDGSEDEHDHERKYKYERKFEQFVQFEQFESIAAAVTATTNGAGNESGTDAESGVAS</sequence>
<reference evidence="9 10" key="2">
    <citation type="journal article" date="2012" name="BMC Genomics">
        <title>A comparative genomics perspective on the genetic content of the alkaliphilic haloarchaeon Natrialba magadii ATCC 43099T.</title>
        <authorList>
            <person name="Siddaramappa S."/>
            <person name="Challacombe J.F."/>
            <person name="Decastro R.E."/>
            <person name="Pfeiffer F."/>
            <person name="Sastre D.E."/>
            <person name="Gimenez M.I."/>
            <person name="Paggi R.A."/>
            <person name="Detter J.C."/>
            <person name="Davenport K.W."/>
            <person name="Goodwin L.A."/>
            <person name="Kyrpides N."/>
            <person name="Tapia R."/>
            <person name="Pitluck S."/>
            <person name="Lucas S."/>
            <person name="Woyke T."/>
            <person name="Maupin-Furlow J.A."/>
        </authorList>
    </citation>
    <scope>NUCLEOTIDE SEQUENCE [LARGE SCALE GENOMIC DNA]</scope>
    <source>
        <strain evidence="10">ATCC 43099 / DSM 3394 / CCM 3739 / CIP 104546 / IAM 13178 / JCM 8861 / NBRC 102185 / NCIMB 2190 / MS3</strain>
    </source>
</reference>
<evidence type="ECO:0000256" key="7">
    <source>
        <dbReference type="ARBA" id="ARBA00022942"/>
    </source>
</evidence>
<dbReference type="PANTHER" id="PTHR32194:SF0">
    <property type="entry name" value="ATP-DEPENDENT PROTEASE SUBUNIT HSLV"/>
    <property type="match status" value="1"/>
</dbReference>
<reference evidence="10" key="1">
    <citation type="submission" date="2010-02" db="EMBL/GenBank/DDBJ databases">
        <title>Complete sequence of chromosome of Natrialba magadii ATCC 43099.</title>
        <authorList>
            <consortium name="US DOE Joint Genome Institute"/>
            <person name="Lucas S."/>
            <person name="Copeland A."/>
            <person name="Lapidus A."/>
            <person name="Cheng J.-F."/>
            <person name="Bruce D."/>
            <person name="Goodwin L."/>
            <person name="Pitluck S."/>
            <person name="Davenport K."/>
            <person name="Saunders E."/>
            <person name="Detter J.C."/>
            <person name="Han C."/>
            <person name="Tapia R."/>
            <person name="Land M."/>
            <person name="Hauser L."/>
            <person name="Kyrpides N."/>
            <person name="Mikhailova N."/>
            <person name="De Castro R.E."/>
            <person name="Maupin-Furlow J.A."/>
            <person name="Woyke T."/>
        </authorList>
    </citation>
    <scope>NUCLEOTIDE SEQUENCE [LARGE SCALE GENOMIC DNA]</scope>
    <source>
        <strain evidence="10">ATCC 43099 / DSM 3394 / CCM 3739 / CIP 104546 / IAM 13178 / JCM 8861 / NBRC 102185 / NCIMB 2190 / MS3</strain>
    </source>
</reference>
<dbReference type="AlphaFoldDB" id="D3SYJ0"/>
<feature type="active site" description="Nucleophile" evidence="8">
    <location>
        <position position="23"/>
    </location>
</feature>
<dbReference type="MEROPS" id="T01.002"/>
<evidence type="ECO:0000256" key="3">
    <source>
        <dbReference type="ARBA" id="ARBA00022490"/>
    </source>
</evidence>
<dbReference type="STRING" id="547559.Nmag_0514"/>
<dbReference type="InterPro" id="IPR023333">
    <property type="entry name" value="Proteasome_suB-type"/>
</dbReference>
<evidence type="ECO:0000256" key="5">
    <source>
        <dbReference type="ARBA" id="ARBA00022698"/>
    </source>
</evidence>
<keyword evidence="4" id="KW-0645">Protease</keyword>
<evidence type="ECO:0000256" key="6">
    <source>
        <dbReference type="ARBA" id="ARBA00022801"/>
    </source>
</evidence>
<gene>
    <name evidence="9" type="primary">psmB2</name>
    <name evidence="9" type="ordered locus">Nmag_0514</name>
</gene>
<dbReference type="KEGG" id="nmg:Nmag_0514"/>
<dbReference type="eggNOG" id="arCOG00970">
    <property type="taxonomic scope" value="Archaea"/>
</dbReference>
<keyword evidence="3" id="KW-0963">Cytoplasm</keyword>
<dbReference type="GO" id="GO:0019774">
    <property type="term" value="C:proteasome core complex, beta-subunit complex"/>
    <property type="evidence" value="ECO:0007669"/>
    <property type="project" value="UniProtKB-ARBA"/>
</dbReference>
<dbReference type="EC" id="3.4.25.1" evidence="2"/>
<dbReference type="PRINTS" id="PR00141">
    <property type="entry name" value="PROTEASOME"/>
</dbReference>
<evidence type="ECO:0000256" key="4">
    <source>
        <dbReference type="ARBA" id="ARBA00022670"/>
    </source>
</evidence>
<dbReference type="InterPro" id="IPR000243">
    <property type="entry name" value="Pept_T1A_subB"/>
</dbReference>
<dbReference type="PaxDb" id="547559-Nmag_0514"/>
<dbReference type="GO" id="GO:0004298">
    <property type="term" value="F:threonine-type endopeptidase activity"/>
    <property type="evidence" value="ECO:0007669"/>
    <property type="project" value="UniProtKB-KW"/>
</dbReference>